<feature type="domain" description="Endonuclease/exonuclease/phosphatase" evidence="2">
    <location>
        <begin position="57"/>
        <end position="313"/>
    </location>
</feature>
<comment type="caution">
    <text evidence="3">The sequence shown here is derived from an EMBL/GenBank/DDBJ whole genome shotgun (WGS) entry which is preliminary data.</text>
</comment>
<proteinExistence type="predicted"/>
<reference evidence="3 5" key="1">
    <citation type="submission" date="2019-05" db="EMBL/GenBank/DDBJ databases">
        <title>Mumia sp. nov., isolated from the intestinal contents of plateau pika (Ochotona curzoniae) in the Qinghai-Tibet plateau of China.</title>
        <authorList>
            <person name="Tian Z."/>
        </authorList>
    </citation>
    <scope>NUCLEOTIDE SEQUENCE [LARGE SCALE GENOMIC DNA]</scope>
    <source>
        <strain evidence="5">527</strain>
        <strain evidence="3">Z527</strain>
    </source>
</reference>
<dbReference type="Proteomes" id="UP000306740">
    <property type="component" value="Unassembled WGS sequence"/>
</dbReference>
<name>A0A5C4MBV0_9ACTN</name>
<evidence type="ECO:0000259" key="2">
    <source>
        <dbReference type="Pfam" id="PF03372"/>
    </source>
</evidence>
<evidence type="ECO:0000313" key="5">
    <source>
        <dbReference type="Proteomes" id="UP000306740"/>
    </source>
</evidence>
<feature type="chain" id="PRO_5038242822" description="Endonuclease/exonuclease/phosphatase domain-containing protein" evidence="1">
    <location>
        <begin position="34"/>
        <end position="324"/>
    </location>
</feature>
<dbReference type="RefSeq" id="WP_139107018.1">
    <property type="nucleotide sequence ID" value="NZ_VDFR01000153.1"/>
</dbReference>
<dbReference type="AlphaFoldDB" id="A0A5C4MBV0"/>
<keyword evidence="1" id="KW-0732">Signal</keyword>
<dbReference type="EMBL" id="VDFR01000154">
    <property type="protein sequence ID" value="TNC34629.1"/>
    <property type="molecule type" value="Genomic_DNA"/>
</dbReference>
<dbReference type="Pfam" id="PF03372">
    <property type="entry name" value="Exo_endo_phos"/>
    <property type="match status" value="1"/>
</dbReference>
<dbReference type="EMBL" id="VDFR01000153">
    <property type="protein sequence ID" value="TNC34680.1"/>
    <property type="molecule type" value="Genomic_DNA"/>
</dbReference>
<evidence type="ECO:0000313" key="4">
    <source>
        <dbReference type="EMBL" id="TNC34680.1"/>
    </source>
</evidence>
<sequence length="324" mass="35630">MTTPLRAGAALVGVATAAAVLTAVPSASGPAEATAAATGTAAPAAAPSGRTTVRMGSFNIHKDDSVLPWTGKRRNRVASQILGNGFDVIGLQEANGNTIFPSLYRKVKHRFAANARCAKIKGTRVRDARTRILYDRARFTGSRAISGRIRLDRSYAKSADYACYQLITEKATGARFLVVSTHLVNGPGAAKDRRRYRQTRNMIADTLAIRRAHRATWPIVWAGDYNSSGSRKYTFDAPRRAMRQDAGARDAYAVARVRKNGSYNSANQLRRRPWRTHHHVDHVYVSSGVGVAGFRVVVRLKGKLYRTPFTSDHNPIRARLRIPY</sequence>
<protein>
    <recommendedName>
        <fullName evidence="2">Endonuclease/exonuclease/phosphatase domain-containing protein</fullName>
    </recommendedName>
</protein>
<dbReference type="InterPro" id="IPR005135">
    <property type="entry name" value="Endo/exonuclease/phosphatase"/>
</dbReference>
<organism evidence="3 5">
    <name type="scientific">Mumia zhuanghuii</name>
    <dbReference type="NCBI Taxonomy" id="2585211"/>
    <lineage>
        <taxon>Bacteria</taxon>
        <taxon>Bacillati</taxon>
        <taxon>Actinomycetota</taxon>
        <taxon>Actinomycetes</taxon>
        <taxon>Propionibacteriales</taxon>
        <taxon>Nocardioidaceae</taxon>
        <taxon>Mumia</taxon>
    </lineage>
</organism>
<dbReference type="OrthoDB" id="4013874at2"/>
<feature type="signal peptide" evidence="1">
    <location>
        <begin position="1"/>
        <end position="33"/>
    </location>
</feature>
<evidence type="ECO:0000313" key="3">
    <source>
        <dbReference type="EMBL" id="TNC34629.1"/>
    </source>
</evidence>
<evidence type="ECO:0000256" key="1">
    <source>
        <dbReference type="SAM" id="SignalP"/>
    </source>
</evidence>
<dbReference type="GO" id="GO:0003824">
    <property type="term" value="F:catalytic activity"/>
    <property type="evidence" value="ECO:0007669"/>
    <property type="project" value="InterPro"/>
</dbReference>
<dbReference type="Gene3D" id="3.60.10.10">
    <property type="entry name" value="Endonuclease/exonuclease/phosphatase"/>
    <property type="match status" value="1"/>
</dbReference>
<dbReference type="InterPro" id="IPR036691">
    <property type="entry name" value="Endo/exonu/phosph_ase_sf"/>
</dbReference>
<gene>
    <name evidence="4" type="ORF">FHE65_27575</name>
    <name evidence="3" type="ORF">FHE65_27765</name>
</gene>
<accession>A0A5C4MBV0</accession>
<dbReference type="SUPFAM" id="SSF56219">
    <property type="entry name" value="DNase I-like"/>
    <property type="match status" value="1"/>
</dbReference>